<reference evidence="3" key="1">
    <citation type="journal article" date="2023" name="Science">
        <title>Elucidation of the pathway for biosynthesis of saponin adjuvants from the soapbark tree.</title>
        <authorList>
            <person name="Reed J."/>
            <person name="Orme A."/>
            <person name="El-Demerdash A."/>
            <person name="Owen C."/>
            <person name="Martin L.B.B."/>
            <person name="Misra R.C."/>
            <person name="Kikuchi S."/>
            <person name="Rejzek M."/>
            <person name="Martin A.C."/>
            <person name="Harkess A."/>
            <person name="Leebens-Mack J."/>
            <person name="Louveau T."/>
            <person name="Stephenson M.J."/>
            <person name="Osbourn A."/>
        </authorList>
    </citation>
    <scope>NUCLEOTIDE SEQUENCE</scope>
    <source>
        <strain evidence="3">S10</strain>
    </source>
</reference>
<feature type="domain" description="DUF2828" evidence="2">
    <location>
        <begin position="66"/>
        <end position="179"/>
    </location>
</feature>
<name>A0AAD7VGV4_QUISA</name>
<sequence>MASLSLLGPLELHLLLSPPPSASDGKQAFAKPISEPLKPLPTKTISQPPKQLTPNPSPPPRLLLPTTIDPCLEFFLNFTADQAHNIVPNFLKKAWYYDPVTDLKLMCNLEAARGTQNFQKEGFIAVAIWLYRNHPQTMACNLETFAKFGSFKYFPEILYRIVKTPGGKGRAKIKCNKNFKRSKGASKGWKKKVNMFRARRVIKLYYSNGRFCHLYNLVAEIFAEFLKSDINFLKSGDFFLEILIPSIRTWKKLSYAYRVRNRLQKEVLVPLRKALVTIKKAEPIPPKPVLSMAMKKLYIRVFDKDDKEKFKAYMELAARLGKAKRSLLPHGIVSSLSEGRSCNAEEAEHKWQGLVQSCQREEK</sequence>
<gene>
    <name evidence="3" type="ORF">O6P43_005286</name>
</gene>
<dbReference type="EMBL" id="JARAOO010000003">
    <property type="protein sequence ID" value="KAJ7975351.1"/>
    <property type="molecule type" value="Genomic_DNA"/>
</dbReference>
<dbReference type="Pfam" id="PF11443">
    <property type="entry name" value="DUF2828"/>
    <property type="match status" value="2"/>
</dbReference>
<protein>
    <submittedName>
        <fullName evidence="3">Plant/T31B5-30 protein</fullName>
    </submittedName>
</protein>
<dbReference type="AlphaFoldDB" id="A0AAD7VGV4"/>
<dbReference type="InterPro" id="IPR011205">
    <property type="entry name" value="UCP015417_vWA"/>
</dbReference>
<dbReference type="PIRSF" id="PIRSF015417">
    <property type="entry name" value="T31B5_30_vWA"/>
    <property type="match status" value="1"/>
</dbReference>
<feature type="domain" description="DUF2828" evidence="2">
    <location>
        <begin position="252"/>
        <end position="358"/>
    </location>
</feature>
<dbReference type="PANTHER" id="PTHR31373">
    <property type="entry name" value="OS06G0652100 PROTEIN"/>
    <property type="match status" value="1"/>
</dbReference>
<dbReference type="KEGG" id="qsa:O6P43_005286"/>
<evidence type="ECO:0000259" key="2">
    <source>
        <dbReference type="Pfam" id="PF11443"/>
    </source>
</evidence>
<evidence type="ECO:0000256" key="1">
    <source>
        <dbReference type="SAM" id="MobiDB-lite"/>
    </source>
</evidence>
<dbReference type="InterPro" id="IPR058580">
    <property type="entry name" value="DUF2828"/>
</dbReference>
<evidence type="ECO:0000313" key="4">
    <source>
        <dbReference type="Proteomes" id="UP001163823"/>
    </source>
</evidence>
<proteinExistence type="predicted"/>
<dbReference type="Proteomes" id="UP001163823">
    <property type="component" value="Chromosome 3"/>
</dbReference>
<dbReference type="PANTHER" id="PTHR31373:SF17">
    <property type="entry name" value="OS06G0652100 PROTEIN"/>
    <property type="match status" value="1"/>
</dbReference>
<organism evidence="3 4">
    <name type="scientific">Quillaja saponaria</name>
    <name type="common">Soap bark tree</name>
    <dbReference type="NCBI Taxonomy" id="32244"/>
    <lineage>
        <taxon>Eukaryota</taxon>
        <taxon>Viridiplantae</taxon>
        <taxon>Streptophyta</taxon>
        <taxon>Embryophyta</taxon>
        <taxon>Tracheophyta</taxon>
        <taxon>Spermatophyta</taxon>
        <taxon>Magnoliopsida</taxon>
        <taxon>eudicotyledons</taxon>
        <taxon>Gunneridae</taxon>
        <taxon>Pentapetalae</taxon>
        <taxon>rosids</taxon>
        <taxon>fabids</taxon>
        <taxon>Fabales</taxon>
        <taxon>Quillajaceae</taxon>
        <taxon>Quillaja</taxon>
    </lineage>
</organism>
<accession>A0AAD7VGV4</accession>
<evidence type="ECO:0000313" key="3">
    <source>
        <dbReference type="EMBL" id="KAJ7975351.1"/>
    </source>
</evidence>
<keyword evidence="4" id="KW-1185">Reference proteome</keyword>
<feature type="region of interest" description="Disordered" evidence="1">
    <location>
        <begin position="23"/>
        <end position="60"/>
    </location>
</feature>
<comment type="caution">
    <text evidence="3">The sequence shown here is derived from an EMBL/GenBank/DDBJ whole genome shotgun (WGS) entry which is preliminary data.</text>
</comment>